<accession>A0A174YVI4</accession>
<sequence length="186" mass="20367">MNISNVMGSADTSVVAASKKNKWKLTDSLKDKIAEMAKKDAQNNEYMGNEFKSLRKSEISKVAPDRAALIGKFSYLTGSGNASVMKEVQEADKRWLCMLFGEPYEAKCQGKGFGSAVHVYNEDGEEILTYTGGVGWQAKETKAETKVNSALKTTYYEAYSAERKALKSKESDNIAAGADNTFDARA</sequence>
<dbReference type="AlphaFoldDB" id="A0A174YVI4"/>
<evidence type="ECO:0000313" key="2">
    <source>
        <dbReference type="EMBL" id="CUQ90595.1"/>
    </source>
</evidence>
<protein>
    <submittedName>
        <fullName evidence="1">Uncharacterized protein</fullName>
    </submittedName>
</protein>
<name>A0A174YVI4_9FIRM</name>
<gene>
    <name evidence="4" type="ORF">DW007_11790</name>
    <name evidence="3" type="ORF">DW811_09430</name>
    <name evidence="1" type="ORF">ERS852490_02816</name>
    <name evidence="2" type="ORF">ERS852492_02713</name>
</gene>
<dbReference type="Proteomes" id="UP000285201">
    <property type="component" value="Unassembled WGS sequence"/>
</dbReference>
<reference evidence="7 8" key="2">
    <citation type="submission" date="2018-08" db="EMBL/GenBank/DDBJ databases">
        <title>A genome reference for cultivated species of the human gut microbiota.</title>
        <authorList>
            <person name="Zou Y."/>
            <person name="Xue W."/>
            <person name="Luo G."/>
        </authorList>
    </citation>
    <scope>NUCLEOTIDE SEQUENCE [LARGE SCALE GENOMIC DNA]</scope>
    <source>
        <strain evidence="4 8">AF36-7BH</strain>
        <strain evidence="3 7">AM32-2AC</strain>
    </source>
</reference>
<evidence type="ECO:0000313" key="8">
    <source>
        <dbReference type="Proteomes" id="UP000285201"/>
    </source>
</evidence>
<evidence type="ECO:0000313" key="6">
    <source>
        <dbReference type="Proteomes" id="UP000095780"/>
    </source>
</evidence>
<dbReference type="Proteomes" id="UP000095621">
    <property type="component" value="Unassembled WGS sequence"/>
</dbReference>
<organism evidence="1 5">
    <name type="scientific">Lachnospira eligens</name>
    <dbReference type="NCBI Taxonomy" id="39485"/>
    <lineage>
        <taxon>Bacteria</taxon>
        <taxon>Bacillati</taxon>
        <taxon>Bacillota</taxon>
        <taxon>Clostridia</taxon>
        <taxon>Lachnospirales</taxon>
        <taxon>Lachnospiraceae</taxon>
        <taxon>Lachnospira</taxon>
    </lineage>
</organism>
<dbReference type="EMBL" id="CZBV01000009">
    <property type="protein sequence ID" value="CUQ90595.1"/>
    <property type="molecule type" value="Genomic_DNA"/>
</dbReference>
<reference evidence="5 6" key="1">
    <citation type="submission" date="2015-09" db="EMBL/GenBank/DDBJ databases">
        <authorList>
            <consortium name="Pathogen Informatics"/>
        </authorList>
    </citation>
    <scope>NUCLEOTIDE SEQUENCE [LARGE SCALE GENOMIC DNA]</scope>
    <source>
        <strain evidence="1 5">2789STDY5834875</strain>
        <strain evidence="2 6">2789STDY5834878</strain>
    </source>
</reference>
<evidence type="ECO:0000313" key="7">
    <source>
        <dbReference type="Proteomes" id="UP000284794"/>
    </source>
</evidence>
<dbReference type="EMBL" id="QROY01000011">
    <property type="protein sequence ID" value="RHL66353.1"/>
    <property type="molecule type" value="Genomic_DNA"/>
</dbReference>
<dbReference type="OrthoDB" id="2043140at2"/>
<evidence type="ECO:0000313" key="4">
    <source>
        <dbReference type="EMBL" id="RHL66353.1"/>
    </source>
</evidence>
<dbReference type="Proteomes" id="UP000284794">
    <property type="component" value="Unassembled WGS sequence"/>
</dbReference>
<evidence type="ECO:0000313" key="5">
    <source>
        <dbReference type="Proteomes" id="UP000095621"/>
    </source>
</evidence>
<dbReference type="EMBL" id="QSIS01000012">
    <property type="protein sequence ID" value="RHD07681.1"/>
    <property type="molecule type" value="Genomic_DNA"/>
</dbReference>
<dbReference type="RefSeq" id="WP_055216588.1">
    <property type="nucleotide sequence ID" value="NZ_CABIXW010000009.1"/>
</dbReference>
<proteinExistence type="predicted"/>
<dbReference type="Proteomes" id="UP000095780">
    <property type="component" value="Unassembled WGS sequence"/>
</dbReference>
<evidence type="ECO:0000313" key="3">
    <source>
        <dbReference type="EMBL" id="RHD07681.1"/>
    </source>
</evidence>
<dbReference type="EMBL" id="CZBU01000007">
    <property type="protein sequence ID" value="CUQ79154.1"/>
    <property type="molecule type" value="Genomic_DNA"/>
</dbReference>
<evidence type="ECO:0000313" key="1">
    <source>
        <dbReference type="EMBL" id="CUQ79154.1"/>
    </source>
</evidence>